<organism evidence="1">
    <name type="scientific">Kitasatospora sp. CMC57</name>
    <dbReference type="NCBI Taxonomy" id="3231513"/>
    <lineage>
        <taxon>Bacteria</taxon>
        <taxon>Bacillati</taxon>
        <taxon>Actinomycetota</taxon>
        <taxon>Actinomycetes</taxon>
        <taxon>Kitasatosporales</taxon>
        <taxon>Streptomycetaceae</taxon>
        <taxon>Kitasatospora</taxon>
    </lineage>
</organism>
<sequence>MAFPAQGNGSAGQRAAAQMLGLRDVVLPAAVVTAAVELLAERLDDPDPVTREATAVVVARLRAAVSA</sequence>
<reference evidence="1" key="1">
    <citation type="submission" date="2024-07" db="EMBL/GenBank/DDBJ databases">
        <title>Complete genome sequences of cellulolytic bacteria, Kitasatospora sp. CMC57 and Streptomyces sp. CMC78, isolated from Japanese agricultural soil.</title>
        <authorList>
            <person name="Hashimoto T."/>
            <person name="Ito M."/>
            <person name="Iwamoto M."/>
            <person name="Fukahori D."/>
            <person name="Shoda T."/>
            <person name="Sakoda M."/>
            <person name="Morohoshi T."/>
            <person name="Mitsuboshi M."/>
            <person name="Nishizawa T."/>
        </authorList>
    </citation>
    <scope>NUCLEOTIDE SEQUENCE</scope>
    <source>
        <strain evidence="1">CMC57</strain>
    </source>
</reference>
<dbReference type="AlphaFoldDB" id="A0AB33JNI2"/>
<name>A0AB33JNI2_9ACTN</name>
<evidence type="ECO:0000313" key="1">
    <source>
        <dbReference type="EMBL" id="BFP44267.1"/>
    </source>
</evidence>
<dbReference type="EMBL" id="AP035881">
    <property type="protein sequence ID" value="BFP44267.1"/>
    <property type="molecule type" value="Genomic_DNA"/>
</dbReference>
<accession>A0AB33JNI2</accession>
<proteinExistence type="predicted"/>
<protein>
    <submittedName>
        <fullName evidence="1">Uncharacterized protein</fullName>
    </submittedName>
</protein>
<gene>
    <name evidence="1" type="ORF">KCMC57_06350</name>
</gene>